<dbReference type="PANTHER" id="PTHR34118">
    <property type="entry name" value="NF-KAPPA-B INHIBITOR-LIKE PROTEIN-RELATED"/>
    <property type="match status" value="1"/>
</dbReference>
<protein>
    <submittedName>
        <fullName evidence="1">Uncharacterized protein</fullName>
    </submittedName>
</protein>
<name>A0A176W1T0_MARPO</name>
<comment type="caution">
    <text evidence="1">The sequence shown here is derived from an EMBL/GenBank/DDBJ whole genome shotgun (WGS) entry which is preliminary data.</text>
</comment>
<dbReference type="EMBL" id="LVLJ01002165">
    <property type="protein sequence ID" value="OAE26563.1"/>
    <property type="molecule type" value="Genomic_DNA"/>
</dbReference>
<sequence length="279" mass="30904">MYAMGLQTGPAASYISSAPRRQPGGSSRLVRECLGLGQRMQCGSSRPRKLSKNFQISAVSREKTNGDELTPKEFFESFLRSRQAGGDFVSRASDVLWKKEVLEIDDEKRSELREKLAELQKMKEVEDTGSFLKLTQAKNWSAGIEEVAPRNLNAAAEERARAADDRKRQSFLEYEASTVSYDIGAVARTIGIRSGDVKRTLEKTIRGSGMALSSPRLVVPAALFGLWAASTQVTGTKDFHLEVAPMMFGFFAYKAAALVQAYRDNKDLLVVFEKKTEGD</sequence>
<evidence type="ECO:0000313" key="2">
    <source>
        <dbReference type="Proteomes" id="UP000077202"/>
    </source>
</evidence>
<evidence type="ECO:0000313" key="1">
    <source>
        <dbReference type="EMBL" id="OAE26563.1"/>
    </source>
</evidence>
<proteinExistence type="predicted"/>
<accession>A0A176W1T0</accession>
<reference evidence="1" key="1">
    <citation type="submission" date="2016-03" db="EMBL/GenBank/DDBJ databases">
        <title>Mechanisms controlling the formation of the plant cell surface in tip-growing cells are functionally conserved among land plants.</title>
        <authorList>
            <person name="Honkanen S."/>
            <person name="Jones V.A."/>
            <person name="Morieri G."/>
            <person name="Champion C."/>
            <person name="Hetherington A.J."/>
            <person name="Kelly S."/>
            <person name="Saint-Marcoux D."/>
            <person name="Proust H."/>
            <person name="Prescott H."/>
            <person name="Dolan L."/>
        </authorList>
    </citation>
    <scope>NUCLEOTIDE SEQUENCE [LARGE SCALE GENOMIC DNA]</scope>
    <source>
        <tissue evidence="1">Whole gametophyte</tissue>
    </source>
</reference>
<dbReference type="PANTHER" id="PTHR34118:SF1">
    <property type="entry name" value="NF-KAPPA-B INHIBITOR-LIKE PROTEIN"/>
    <property type="match status" value="1"/>
</dbReference>
<dbReference type="Proteomes" id="UP000077202">
    <property type="component" value="Unassembled WGS sequence"/>
</dbReference>
<dbReference type="AlphaFoldDB" id="A0A176W1T0"/>
<keyword evidence="2" id="KW-1185">Reference proteome</keyword>
<gene>
    <name evidence="1" type="ORF">AXG93_3817s1260</name>
</gene>
<organism evidence="1 2">
    <name type="scientific">Marchantia polymorpha subsp. ruderalis</name>
    <dbReference type="NCBI Taxonomy" id="1480154"/>
    <lineage>
        <taxon>Eukaryota</taxon>
        <taxon>Viridiplantae</taxon>
        <taxon>Streptophyta</taxon>
        <taxon>Embryophyta</taxon>
        <taxon>Marchantiophyta</taxon>
        <taxon>Marchantiopsida</taxon>
        <taxon>Marchantiidae</taxon>
        <taxon>Marchantiales</taxon>
        <taxon>Marchantiaceae</taxon>
        <taxon>Marchantia</taxon>
    </lineage>
</organism>